<evidence type="ECO:0000313" key="2">
    <source>
        <dbReference type="Proteomes" id="UP000636891"/>
    </source>
</evidence>
<comment type="caution">
    <text evidence="1">The sequence shown here is derived from an EMBL/GenBank/DDBJ whole genome shotgun (WGS) entry which is preliminary data.</text>
</comment>
<reference evidence="1 2" key="1">
    <citation type="submission" date="2020-08" db="EMBL/GenBank/DDBJ databases">
        <title>Genome public.</title>
        <authorList>
            <person name="Liu C."/>
            <person name="Sun Q."/>
        </authorList>
    </citation>
    <scope>NUCLEOTIDE SEQUENCE [LARGE SCALE GENOMIC DNA]</scope>
    <source>
        <strain evidence="1 2">New-7</strain>
    </source>
</reference>
<evidence type="ECO:0000313" key="1">
    <source>
        <dbReference type="EMBL" id="MBC5616672.1"/>
    </source>
</evidence>
<dbReference type="Proteomes" id="UP000636891">
    <property type="component" value="Unassembled WGS sequence"/>
</dbReference>
<organism evidence="1 2">
    <name type="scientific">Alistipes hominis</name>
    <dbReference type="NCBI Taxonomy" id="2763015"/>
    <lineage>
        <taxon>Bacteria</taxon>
        <taxon>Pseudomonadati</taxon>
        <taxon>Bacteroidota</taxon>
        <taxon>Bacteroidia</taxon>
        <taxon>Bacteroidales</taxon>
        <taxon>Rikenellaceae</taxon>
        <taxon>Alistipes</taxon>
    </lineage>
</organism>
<proteinExistence type="predicted"/>
<keyword evidence="2" id="KW-1185">Reference proteome</keyword>
<sequence length="178" mass="19453">MSLSNYARSRSRRNGGIRLIGLVEQSDVAEVTYASAEKGYSAIRLDEDCYFSKYEFREDEAEYRETVSVVNGAQVVTHELIFTLDKMGNDSSPAITSIADAARNGLIALLTTPNGDSFLVGYSVEFEKERPLRLVSANGTTGKQLAEGTNEVITLRSQDVSKAKPFFGDMETLFSAAG</sequence>
<accession>A0ABR7CM01</accession>
<dbReference type="EMBL" id="JACOOK010000003">
    <property type="protein sequence ID" value="MBC5616672.1"/>
    <property type="molecule type" value="Genomic_DNA"/>
</dbReference>
<dbReference type="RefSeq" id="WP_055205238.1">
    <property type="nucleotide sequence ID" value="NZ_JACOOK010000003.1"/>
</dbReference>
<gene>
    <name evidence="1" type="ORF">H8S08_06520</name>
</gene>
<protein>
    <submittedName>
        <fullName evidence="1">Uncharacterized protein</fullName>
    </submittedName>
</protein>
<name>A0ABR7CM01_9BACT</name>